<dbReference type="AlphaFoldDB" id="A0A8R7PY11"/>
<dbReference type="PANTHER" id="PTHR30096">
    <property type="entry name" value="4,5-DOPA DIOXYGENASE EXTRADIOL-LIKE PROTEIN"/>
    <property type="match status" value="1"/>
</dbReference>
<dbReference type="Gramene" id="TuG1812G0300004428.01.T01">
    <property type="protein sequence ID" value="TuG1812G0300004428.01.T01.cds415951"/>
    <property type="gene ID" value="TuG1812G0300004428.01"/>
</dbReference>
<dbReference type="Pfam" id="PF02900">
    <property type="entry name" value="LigB"/>
    <property type="match status" value="1"/>
</dbReference>
<dbReference type="Proteomes" id="UP000015106">
    <property type="component" value="Chromosome 3"/>
</dbReference>
<reference evidence="3" key="2">
    <citation type="submission" date="2018-03" db="EMBL/GenBank/DDBJ databases">
        <title>The Triticum urartu genome reveals the dynamic nature of wheat genome evolution.</title>
        <authorList>
            <person name="Ling H."/>
            <person name="Ma B."/>
            <person name="Shi X."/>
            <person name="Liu H."/>
            <person name="Dong L."/>
            <person name="Sun H."/>
            <person name="Cao Y."/>
            <person name="Gao Q."/>
            <person name="Zheng S."/>
            <person name="Li Y."/>
            <person name="Yu Y."/>
            <person name="Du H."/>
            <person name="Qi M."/>
            <person name="Li Y."/>
            <person name="Yu H."/>
            <person name="Cui Y."/>
            <person name="Wang N."/>
            <person name="Chen C."/>
            <person name="Wu H."/>
            <person name="Zhao Y."/>
            <person name="Zhang J."/>
            <person name="Li Y."/>
            <person name="Zhou W."/>
            <person name="Zhang B."/>
            <person name="Hu W."/>
            <person name="Eijk M."/>
            <person name="Tang J."/>
            <person name="Witsenboer H."/>
            <person name="Zhao S."/>
            <person name="Li Z."/>
            <person name="Zhang A."/>
            <person name="Wang D."/>
            <person name="Liang C."/>
        </authorList>
    </citation>
    <scope>NUCLEOTIDE SEQUENCE [LARGE SCALE GENOMIC DNA]</scope>
    <source>
        <strain evidence="3">cv. G1812</strain>
    </source>
</reference>
<evidence type="ECO:0000259" key="2">
    <source>
        <dbReference type="Pfam" id="PF02900"/>
    </source>
</evidence>
<protein>
    <recommendedName>
        <fullName evidence="2">Extradiol ring-cleavage dioxygenase class III enzyme subunit B domain-containing protein</fullName>
    </recommendedName>
</protein>
<feature type="domain" description="Extradiol ring-cleavage dioxygenase class III enzyme subunit B" evidence="2">
    <location>
        <begin position="3"/>
        <end position="71"/>
    </location>
</feature>
<name>A0A8R7PY11_TRIUA</name>
<dbReference type="SUPFAM" id="SSF53213">
    <property type="entry name" value="LigB-like"/>
    <property type="match status" value="1"/>
</dbReference>
<keyword evidence="1" id="KW-0560">Oxidoreductase</keyword>
<sequence>MDIFFLSHGSPLLSIDETIPAESFFRSWLPSAVAGQEPPRSILVVSAHWETDAPAVNVIRGNNDTIHDFDGFPKPMY</sequence>
<proteinExistence type="predicted"/>
<keyword evidence="4" id="KW-1185">Reference proteome</keyword>
<dbReference type="Gene3D" id="3.40.830.10">
    <property type="entry name" value="LigB-like"/>
    <property type="match status" value="1"/>
</dbReference>
<dbReference type="PANTHER" id="PTHR30096:SF22">
    <property type="entry name" value="OS01G0878900 PROTEIN"/>
    <property type="match status" value="1"/>
</dbReference>
<dbReference type="GO" id="GO:0016702">
    <property type="term" value="F:oxidoreductase activity, acting on single donors with incorporation of molecular oxygen, incorporation of two atoms of oxygen"/>
    <property type="evidence" value="ECO:0007669"/>
    <property type="project" value="UniProtKB-ARBA"/>
</dbReference>
<evidence type="ECO:0000313" key="3">
    <source>
        <dbReference type="EnsemblPlants" id="TuG1812G0300004428.01.T01.cds415951"/>
    </source>
</evidence>
<dbReference type="GO" id="GO:0008198">
    <property type="term" value="F:ferrous iron binding"/>
    <property type="evidence" value="ECO:0007669"/>
    <property type="project" value="InterPro"/>
</dbReference>
<dbReference type="InterPro" id="IPR004183">
    <property type="entry name" value="Xdiol_dOase_suB"/>
</dbReference>
<dbReference type="EnsemblPlants" id="TuG1812G0300004428.01.T01">
    <property type="protein sequence ID" value="TuG1812G0300004428.01.T01.cds415951"/>
    <property type="gene ID" value="TuG1812G0300004428.01"/>
</dbReference>
<organism evidence="3 4">
    <name type="scientific">Triticum urartu</name>
    <name type="common">Red wild einkorn</name>
    <name type="synonym">Crithodium urartu</name>
    <dbReference type="NCBI Taxonomy" id="4572"/>
    <lineage>
        <taxon>Eukaryota</taxon>
        <taxon>Viridiplantae</taxon>
        <taxon>Streptophyta</taxon>
        <taxon>Embryophyta</taxon>
        <taxon>Tracheophyta</taxon>
        <taxon>Spermatophyta</taxon>
        <taxon>Magnoliopsida</taxon>
        <taxon>Liliopsida</taxon>
        <taxon>Poales</taxon>
        <taxon>Poaceae</taxon>
        <taxon>BOP clade</taxon>
        <taxon>Pooideae</taxon>
        <taxon>Triticodae</taxon>
        <taxon>Triticeae</taxon>
        <taxon>Triticinae</taxon>
        <taxon>Triticum</taxon>
    </lineage>
</organism>
<evidence type="ECO:0000313" key="4">
    <source>
        <dbReference type="Proteomes" id="UP000015106"/>
    </source>
</evidence>
<accession>A0A8R7PY11</accession>
<reference evidence="4" key="1">
    <citation type="journal article" date="2013" name="Nature">
        <title>Draft genome of the wheat A-genome progenitor Triticum urartu.</title>
        <authorList>
            <person name="Ling H.Q."/>
            <person name="Zhao S."/>
            <person name="Liu D."/>
            <person name="Wang J."/>
            <person name="Sun H."/>
            <person name="Zhang C."/>
            <person name="Fan H."/>
            <person name="Li D."/>
            <person name="Dong L."/>
            <person name="Tao Y."/>
            <person name="Gao C."/>
            <person name="Wu H."/>
            <person name="Li Y."/>
            <person name="Cui Y."/>
            <person name="Guo X."/>
            <person name="Zheng S."/>
            <person name="Wang B."/>
            <person name="Yu K."/>
            <person name="Liang Q."/>
            <person name="Yang W."/>
            <person name="Lou X."/>
            <person name="Chen J."/>
            <person name="Feng M."/>
            <person name="Jian J."/>
            <person name="Zhang X."/>
            <person name="Luo G."/>
            <person name="Jiang Y."/>
            <person name="Liu J."/>
            <person name="Wang Z."/>
            <person name="Sha Y."/>
            <person name="Zhang B."/>
            <person name="Wu H."/>
            <person name="Tang D."/>
            <person name="Shen Q."/>
            <person name="Xue P."/>
            <person name="Zou S."/>
            <person name="Wang X."/>
            <person name="Liu X."/>
            <person name="Wang F."/>
            <person name="Yang Y."/>
            <person name="An X."/>
            <person name="Dong Z."/>
            <person name="Zhang K."/>
            <person name="Zhang X."/>
            <person name="Luo M.C."/>
            <person name="Dvorak J."/>
            <person name="Tong Y."/>
            <person name="Wang J."/>
            <person name="Yang H."/>
            <person name="Li Z."/>
            <person name="Wang D."/>
            <person name="Zhang A."/>
            <person name="Wang J."/>
        </authorList>
    </citation>
    <scope>NUCLEOTIDE SEQUENCE</scope>
    <source>
        <strain evidence="4">cv. G1812</strain>
    </source>
</reference>
<evidence type="ECO:0000256" key="1">
    <source>
        <dbReference type="ARBA" id="ARBA00023002"/>
    </source>
</evidence>
<reference evidence="3" key="3">
    <citation type="submission" date="2022-06" db="UniProtKB">
        <authorList>
            <consortium name="EnsemblPlants"/>
        </authorList>
    </citation>
    <scope>IDENTIFICATION</scope>
</reference>